<accession>A0A1X9LQ14</accession>
<gene>
    <name evidence="1" type="ORF">B5808_08335</name>
</gene>
<keyword evidence="2" id="KW-1185">Reference proteome</keyword>
<name>A0A1X9LQ14_9MICO</name>
<dbReference type="AlphaFoldDB" id="A0A1X9LQ14"/>
<dbReference type="RefSeq" id="WP_085019357.1">
    <property type="nucleotide sequence ID" value="NZ_BMHD01000001.1"/>
</dbReference>
<sequence length="145" mass="15373">MRWARRILIAAGAAVIALGAVVLAAEQTVPQIVGVGAWLLAAIVLHDGVLAPVVFGLDLLLRRTGRRIRPVYLVVAQVAVVVGAVLTLVIVPEIRATTIGNPNPTVVPFDYAARLAWMWVALAAVTALVCLAIAMSTRIASRRRP</sequence>
<dbReference type="Proteomes" id="UP000192775">
    <property type="component" value="Chromosome"/>
</dbReference>
<protein>
    <submittedName>
        <fullName evidence="1">Uncharacterized protein</fullName>
    </submittedName>
</protein>
<dbReference type="STRING" id="1619308.B5808_08335"/>
<dbReference type="EMBL" id="CP020715">
    <property type="protein sequence ID" value="ARJ05219.1"/>
    <property type="molecule type" value="Genomic_DNA"/>
</dbReference>
<evidence type="ECO:0000313" key="2">
    <source>
        <dbReference type="Proteomes" id="UP000192775"/>
    </source>
</evidence>
<proteinExistence type="predicted"/>
<dbReference type="KEGG" id="cphy:B5808_08335"/>
<organism evidence="1 2">
    <name type="scientific">Cnuibacter physcomitrellae</name>
    <dbReference type="NCBI Taxonomy" id="1619308"/>
    <lineage>
        <taxon>Bacteria</taxon>
        <taxon>Bacillati</taxon>
        <taxon>Actinomycetota</taxon>
        <taxon>Actinomycetes</taxon>
        <taxon>Micrococcales</taxon>
        <taxon>Microbacteriaceae</taxon>
        <taxon>Cnuibacter</taxon>
    </lineage>
</organism>
<reference evidence="1 2" key="1">
    <citation type="submission" date="2017-04" db="EMBL/GenBank/DDBJ databases">
        <authorList>
            <person name="Afonso C.L."/>
            <person name="Miller P.J."/>
            <person name="Scott M.A."/>
            <person name="Spackman E."/>
            <person name="Goraichik I."/>
            <person name="Dimitrov K.M."/>
            <person name="Suarez D.L."/>
            <person name="Swayne D.E."/>
        </authorList>
    </citation>
    <scope>NUCLEOTIDE SEQUENCE [LARGE SCALE GENOMIC DNA]</scope>
    <source>
        <strain evidence="2">XA(T)</strain>
    </source>
</reference>
<evidence type="ECO:0000313" key="1">
    <source>
        <dbReference type="EMBL" id="ARJ05219.1"/>
    </source>
</evidence>